<protein>
    <submittedName>
        <fullName evidence="1">Uncharacterized protein</fullName>
    </submittedName>
</protein>
<proteinExistence type="predicted"/>
<comment type="caution">
    <text evidence="1">The sequence shown here is derived from an EMBL/GenBank/DDBJ whole genome shotgun (WGS) entry which is preliminary data.</text>
</comment>
<organism evidence="1 2">
    <name type="scientific">Pistacia integerrima</name>
    <dbReference type="NCBI Taxonomy" id="434235"/>
    <lineage>
        <taxon>Eukaryota</taxon>
        <taxon>Viridiplantae</taxon>
        <taxon>Streptophyta</taxon>
        <taxon>Embryophyta</taxon>
        <taxon>Tracheophyta</taxon>
        <taxon>Spermatophyta</taxon>
        <taxon>Magnoliopsida</taxon>
        <taxon>eudicotyledons</taxon>
        <taxon>Gunneridae</taxon>
        <taxon>Pentapetalae</taxon>
        <taxon>rosids</taxon>
        <taxon>malvids</taxon>
        <taxon>Sapindales</taxon>
        <taxon>Anacardiaceae</taxon>
        <taxon>Pistacia</taxon>
    </lineage>
</organism>
<accession>A0ACC0YCZ7</accession>
<sequence>MKSSTRLESALFQLTPTRTRCDLVISANGKMEKMASGLLNPFLAHLKTAQEQMAKGGYSIVLQPESGTDATWFTKGTIERFVRFVSTPEVLERVYTIESEILQIEEAIAIQSNNEIGLSTVEEIPAKPVESIEGSRPWLDSNEERAIVLYKPGERPPEANGSAAQEGSSKVQLLKVLETRKTALQKEQGMAFARAVAAGFDVDHMAPLMLFAESFGASRLKDACVRFMELWKRKHETGQWVEIEEAEAMSNQSDFSAMNASGIMLSNVINKQKEFSETAENNGGASIGANADEKPPMDHQSPNTQEQFQGQYPHHLFPLWPIHSPPGALPVFQGYPMPGMPYYQNYPANSPYFQPPYPSAEDPKHNAGQRMGRRRHSMDGRDTGSESETWETDGPKAISQDDAELEKQTSRKKASRSGKKQPGMVVIRNINYITSKGQAASDSESQSASNSETDDEDGDIQGSAQETKHKSSLRSSKRKESHISSMNADMRGTVNRKDEEGGQWQAFQNFILRDADEEERGVDRGMFAMEKGVRARQRQSTAGDDPLVSSGRDMGEYHQGNITDMHKISGNIARRPKGSRDELLNSGRVDQSGDSRRFIDSQMDVESTEMNGRRGGYRRTTNEDFLIRRLENQSGFTNSPSDPLFVNGFERATNDFDRRSSHNMDDDSYIVPLRSASQDQVGTDGRNAIDLASEFPSSNQMTENKSNRVGNQVSYEPDELSLMPERGAEKGSSGYDPALDYELQANVEDGASLNKKNKEAVTDAKQGSKKLDKDRRTKLMDTSDKKKSVGPIRKGKPSKLSPLDEARARAEKLRAYKADLQKMKKQKEEEELKRLEALKIERQKRIAARGSSIPAQSPLPSQQTRKQLPTKLSPSAHKGSKFSDSEPGPSSPLRRFSVRTASLGSSESPKASKPSKLNNGSHSDGNRLTRSVSSLPEPKKENTAVTPDTKVSMARIRRLSEPKIISSPHVSSVKPRSAELSSKPKSSNGPEIKKISAIVNYDKTKAASLPELKVRKSKETDVIHSKSAAKESTQKVNGTKSSTSSEGTEMKRNKDKNSHHSDGDDNLVIEKTVVMLECEKPSASVHKREENMEFKKGHSNDKDVVQKNKAVSDYVAIRAPVSPLTIDGADKERIEHQLQEKPSSYEHERSLQVAGTDRVNISIFDCLAGIKHSSLSVSPVCAVAVSPAMTTGNSGNSEKESPKFSSFSGIEKPYQAPFARVSSLEDPCTSNSEYGKAPPTNIQIVATGTEMVKTHVSDSKSLKLEKIPEVLDKPQTKESSKGFRRLLKFGKKNHSSATSDRNSESDNVSVNGSEADDGVTNVASSSEVHTLKTLISQEETPTAAAAPQKSSRTFSLLSPFRSKSSEKKLTT</sequence>
<name>A0ACC0YCZ7_9ROSI</name>
<dbReference type="EMBL" id="CM047742">
    <property type="protein sequence ID" value="KAJ0034985.1"/>
    <property type="molecule type" value="Genomic_DNA"/>
</dbReference>
<keyword evidence="2" id="KW-1185">Reference proteome</keyword>
<evidence type="ECO:0000313" key="1">
    <source>
        <dbReference type="EMBL" id="KAJ0034985.1"/>
    </source>
</evidence>
<evidence type="ECO:0000313" key="2">
    <source>
        <dbReference type="Proteomes" id="UP001163603"/>
    </source>
</evidence>
<gene>
    <name evidence="1" type="ORF">Pint_25092</name>
</gene>
<reference evidence="2" key="1">
    <citation type="journal article" date="2023" name="G3 (Bethesda)">
        <title>Genome assembly and association tests identify interacting loci associated with vigor, precocity, and sex in interspecific pistachio rootstocks.</title>
        <authorList>
            <person name="Palmer W."/>
            <person name="Jacygrad E."/>
            <person name="Sagayaradj S."/>
            <person name="Cavanaugh K."/>
            <person name="Han R."/>
            <person name="Bertier L."/>
            <person name="Beede B."/>
            <person name="Kafkas S."/>
            <person name="Golino D."/>
            <person name="Preece J."/>
            <person name="Michelmore R."/>
        </authorList>
    </citation>
    <scope>NUCLEOTIDE SEQUENCE [LARGE SCALE GENOMIC DNA]</scope>
</reference>
<dbReference type="Proteomes" id="UP001163603">
    <property type="component" value="Chromosome 7"/>
</dbReference>